<dbReference type="AlphaFoldDB" id="A0A5N5TBJ4"/>
<dbReference type="EMBL" id="SEYY01004111">
    <property type="protein sequence ID" value="KAB7503951.1"/>
    <property type="molecule type" value="Genomic_DNA"/>
</dbReference>
<keyword evidence="3" id="KW-1185">Reference proteome</keyword>
<dbReference type="Proteomes" id="UP000326759">
    <property type="component" value="Unassembled WGS sequence"/>
</dbReference>
<comment type="caution">
    <text evidence="2">The sequence shown here is derived from an EMBL/GenBank/DDBJ whole genome shotgun (WGS) entry which is preliminary data.</text>
</comment>
<dbReference type="OrthoDB" id="6377714at2759"/>
<evidence type="ECO:0000313" key="3">
    <source>
        <dbReference type="Proteomes" id="UP000326759"/>
    </source>
</evidence>
<organism evidence="2 3">
    <name type="scientific">Armadillidium nasatum</name>
    <dbReference type="NCBI Taxonomy" id="96803"/>
    <lineage>
        <taxon>Eukaryota</taxon>
        <taxon>Metazoa</taxon>
        <taxon>Ecdysozoa</taxon>
        <taxon>Arthropoda</taxon>
        <taxon>Crustacea</taxon>
        <taxon>Multicrustacea</taxon>
        <taxon>Malacostraca</taxon>
        <taxon>Eumalacostraca</taxon>
        <taxon>Peracarida</taxon>
        <taxon>Isopoda</taxon>
        <taxon>Oniscidea</taxon>
        <taxon>Crinocheta</taxon>
        <taxon>Armadillidiidae</taxon>
        <taxon>Armadillidium</taxon>
    </lineage>
</organism>
<gene>
    <name evidence="2" type="ORF">Anas_14174</name>
</gene>
<feature type="chain" id="PRO_5024308493" evidence="1">
    <location>
        <begin position="24"/>
        <end position="185"/>
    </location>
</feature>
<feature type="signal peptide" evidence="1">
    <location>
        <begin position="1"/>
        <end position="23"/>
    </location>
</feature>
<accession>A0A5N5TBJ4</accession>
<keyword evidence="1" id="KW-0732">Signal</keyword>
<sequence>MSFIEKVLVFALCVLASVHFAFGFNYGSVVVPEKPSFMDADFVTVTSIITRTHTLRKTATSNVYVTSAVLVPVTVTQYSTRRDFIDEDPDTVTSFIRLTSTPIVIETNTIEKMPVRTVVSKVTQLRTVTSTVDLWQPITHYDTSFEVVRLPVQETQTLLQVLYDTITVTSRNFITSTHGLYRYGY</sequence>
<proteinExistence type="predicted"/>
<evidence type="ECO:0000256" key="1">
    <source>
        <dbReference type="SAM" id="SignalP"/>
    </source>
</evidence>
<evidence type="ECO:0000313" key="2">
    <source>
        <dbReference type="EMBL" id="KAB7503951.1"/>
    </source>
</evidence>
<name>A0A5N5TBJ4_9CRUS</name>
<reference evidence="2 3" key="1">
    <citation type="journal article" date="2019" name="PLoS Biol.">
        <title>Sex chromosomes control vertical transmission of feminizing Wolbachia symbionts in an isopod.</title>
        <authorList>
            <person name="Becking T."/>
            <person name="Chebbi M.A."/>
            <person name="Giraud I."/>
            <person name="Moumen B."/>
            <person name="Laverre T."/>
            <person name="Caubet Y."/>
            <person name="Peccoud J."/>
            <person name="Gilbert C."/>
            <person name="Cordaux R."/>
        </authorList>
    </citation>
    <scope>NUCLEOTIDE SEQUENCE [LARGE SCALE GENOMIC DNA]</scope>
    <source>
        <strain evidence="2">ANa2</strain>
        <tissue evidence="2">Whole body excluding digestive tract and cuticle</tissue>
    </source>
</reference>
<protein>
    <submittedName>
        <fullName evidence="2">Uncharacterized protein</fullName>
    </submittedName>
</protein>